<organism evidence="2">
    <name type="scientific">Ixodes ricinus</name>
    <name type="common">Common tick</name>
    <name type="synonym">Acarus ricinus</name>
    <dbReference type="NCBI Taxonomy" id="34613"/>
    <lineage>
        <taxon>Eukaryota</taxon>
        <taxon>Metazoa</taxon>
        <taxon>Ecdysozoa</taxon>
        <taxon>Arthropoda</taxon>
        <taxon>Chelicerata</taxon>
        <taxon>Arachnida</taxon>
        <taxon>Acari</taxon>
        <taxon>Parasitiformes</taxon>
        <taxon>Ixodida</taxon>
        <taxon>Ixodoidea</taxon>
        <taxon>Ixodidae</taxon>
        <taxon>Ixodinae</taxon>
        <taxon>Ixodes</taxon>
    </lineage>
</organism>
<dbReference type="AlphaFoldDB" id="A0A6B0U425"/>
<accession>A0A6B0U425</accession>
<sequence>MDTSRSRSATRVPQGPLLLLLLAGTCVVSVCRSKGSDRRFCKVRQKDVLTAGVHRKNVRLSWHFDRERLVFVGERMSSSDGGNLIHTLFSSFFFL</sequence>
<name>A0A6B0U425_IXORI</name>
<proteinExistence type="predicted"/>
<evidence type="ECO:0000256" key="1">
    <source>
        <dbReference type="SAM" id="SignalP"/>
    </source>
</evidence>
<dbReference type="EMBL" id="GIFC01005179">
    <property type="protein sequence ID" value="MXU87262.1"/>
    <property type="molecule type" value="Transcribed_RNA"/>
</dbReference>
<protein>
    <submittedName>
        <fullName evidence="2">Putative secreted protein</fullName>
    </submittedName>
</protein>
<feature type="chain" id="PRO_5025624366" evidence="1">
    <location>
        <begin position="34"/>
        <end position="95"/>
    </location>
</feature>
<evidence type="ECO:0000313" key="2">
    <source>
        <dbReference type="EMBL" id="MXU87262.1"/>
    </source>
</evidence>
<feature type="signal peptide" evidence="1">
    <location>
        <begin position="1"/>
        <end position="33"/>
    </location>
</feature>
<keyword evidence="1" id="KW-0732">Signal</keyword>
<reference evidence="2" key="1">
    <citation type="submission" date="2019-12" db="EMBL/GenBank/DDBJ databases">
        <title>An insight into the sialome of adult female Ixodes ricinus ticks feeding for 6 days.</title>
        <authorList>
            <person name="Perner J."/>
            <person name="Ribeiro J.M.C."/>
        </authorList>
    </citation>
    <scope>NUCLEOTIDE SEQUENCE</scope>
    <source>
        <strain evidence="2">Semi-engorged</strain>
        <tissue evidence="2">Salivary glands</tissue>
    </source>
</reference>